<gene>
    <name evidence="9" type="ORF">D3872_23050</name>
</gene>
<protein>
    <recommendedName>
        <fullName evidence="6">Sensor protein FixL</fullName>
    </recommendedName>
</protein>
<keyword evidence="3" id="KW-0418">Kinase</keyword>
<dbReference type="InterPro" id="IPR013767">
    <property type="entry name" value="PAS_fold"/>
</dbReference>
<evidence type="ECO:0000313" key="9">
    <source>
        <dbReference type="EMBL" id="RJG09379.1"/>
    </source>
</evidence>
<dbReference type="Pfam" id="PF00989">
    <property type="entry name" value="PAS"/>
    <property type="match status" value="1"/>
</dbReference>
<evidence type="ECO:0000256" key="2">
    <source>
        <dbReference type="ARBA" id="ARBA00022741"/>
    </source>
</evidence>
<dbReference type="SMART" id="SM00091">
    <property type="entry name" value="PAS"/>
    <property type="match status" value="2"/>
</dbReference>
<feature type="domain" description="PAC" evidence="8">
    <location>
        <begin position="84"/>
        <end position="135"/>
    </location>
</feature>
<dbReference type="PROSITE" id="PS50112">
    <property type="entry name" value="PAS"/>
    <property type="match status" value="2"/>
</dbReference>
<comment type="function">
    <text evidence="5">Putative oxygen sensor; modulates the activity of FixJ, a transcriptional activator of nitrogen fixation fixK gene. FixL probably acts as a kinase that phosphorylates FixJ.</text>
</comment>
<evidence type="ECO:0000256" key="4">
    <source>
        <dbReference type="ARBA" id="ARBA00022840"/>
    </source>
</evidence>
<evidence type="ECO:0000256" key="1">
    <source>
        <dbReference type="ARBA" id="ARBA00022679"/>
    </source>
</evidence>
<keyword evidence="4" id="KW-0067">ATP-binding</keyword>
<dbReference type="RefSeq" id="WP_119812962.1">
    <property type="nucleotide sequence ID" value="NZ_QYUP01000176.1"/>
</dbReference>
<name>A0A418XA48_9BURK</name>
<dbReference type="Proteomes" id="UP000284006">
    <property type="component" value="Unassembled WGS sequence"/>
</dbReference>
<keyword evidence="2" id="KW-0547">Nucleotide-binding</keyword>
<dbReference type="GO" id="GO:0005524">
    <property type="term" value="F:ATP binding"/>
    <property type="evidence" value="ECO:0007669"/>
    <property type="project" value="UniProtKB-KW"/>
</dbReference>
<dbReference type="SUPFAM" id="SSF55785">
    <property type="entry name" value="PYP-like sensor domain (PAS domain)"/>
    <property type="match status" value="2"/>
</dbReference>
<dbReference type="Gene3D" id="3.30.450.20">
    <property type="entry name" value="PAS domain"/>
    <property type="match status" value="2"/>
</dbReference>
<dbReference type="NCBIfam" id="TIGR00229">
    <property type="entry name" value="sensory_box"/>
    <property type="match status" value="2"/>
</dbReference>
<comment type="caution">
    <text evidence="9">The sequence shown here is derived from an EMBL/GenBank/DDBJ whole genome shotgun (WGS) entry which is preliminary data.</text>
</comment>
<dbReference type="InterPro" id="IPR035965">
    <property type="entry name" value="PAS-like_dom_sf"/>
</dbReference>
<dbReference type="PANTHER" id="PTHR31600:SF2">
    <property type="entry name" value="GAMETE ENRICHED GENE 10 PROTEIN-RELATED"/>
    <property type="match status" value="1"/>
</dbReference>
<reference evidence="9 10" key="1">
    <citation type="submission" date="2018-09" db="EMBL/GenBank/DDBJ databases">
        <authorList>
            <person name="Zhu H."/>
        </authorList>
    </citation>
    <scope>NUCLEOTIDE SEQUENCE [LARGE SCALE GENOMIC DNA]</scope>
    <source>
        <strain evidence="9 10">K1S02-61</strain>
    </source>
</reference>
<dbReference type="CDD" id="cd00130">
    <property type="entry name" value="PAS"/>
    <property type="match status" value="2"/>
</dbReference>
<dbReference type="PANTHER" id="PTHR31600">
    <property type="entry name" value="TINY MACROCYSTS PROTEIN B-RELATED"/>
    <property type="match status" value="1"/>
</dbReference>
<dbReference type="OrthoDB" id="9808408at2"/>
<dbReference type="InterPro" id="IPR000700">
    <property type="entry name" value="PAS-assoc_C"/>
</dbReference>
<organism evidence="9 10">
    <name type="scientific">Massilia cavernae</name>
    <dbReference type="NCBI Taxonomy" id="2320864"/>
    <lineage>
        <taxon>Bacteria</taxon>
        <taxon>Pseudomonadati</taxon>
        <taxon>Pseudomonadota</taxon>
        <taxon>Betaproteobacteria</taxon>
        <taxon>Burkholderiales</taxon>
        <taxon>Oxalobacteraceae</taxon>
        <taxon>Telluria group</taxon>
        <taxon>Massilia</taxon>
    </lineage>
</organism>
<feature type="domain" description="PAS" evidence="7">
    <location>
        <begin position="136"/>
        <end position="206"/>
    </location>
</feature>
<dbReference type="Pfam" id="PF13426">
    <property type="entry name" value="PAS_9"/>
    <property type="match status" value="1"/>
</dbReference>
<sequence length="343" mass="38167">MSDLVIEGQSLEWLLASAIDAMLIVDREGRIILANPALESMFGHAGGALTGQVLETLLPERFRRVHSGQRSDFFGHPYSRAMGAGVELLAQHASGKEFPVEVSLSPLQTAQGRPLVMATIHDITDRKLAERALQESEARMRAIFETAVDAIITIDERGILERLNPAAQRLFGYAEAEVAGQNVSMLMPPPHRQRHDGYMQHYLRTGEKRIIGKGREVEGLRKDGAIFPMELTVVEMQLAPATCLPAWAPIFQRAEGGRNATAFMRRKLHCGQMKRLTNSHYVVSRRTSRRPAWDRLPGRRISTAITPIDSTTQARAHALAAHWCCTAGVDSITAMLQYFTRRP</sequence>
<dbReference type="GO" id="GO:0016301">
    <property type="term" value="F:kinase activity"/>
    <property type="evidence" value="ECO:0007669"/>
    <property type="project" value="UniProtKB-KW"/>
</dbReference>
<dbReference type="InterPro" id="IPR000014">
    <property type="entry name" value="PAS"/>
</dbReference>
<evidence type="ECO:0000256" key="6">
    <source>
        <dbReference type="ARBA" id="ARBA00070616"/>
    </source>
</evidence>
<feature type="domain" description="PAS" evidence="7">
    <location>
        <begin position="7"/>
        <end position="60"/>
    </location>
</feature>
<dbReference type="FunFam" id="3.30.450.20:FF:000060">
    <property type="entry name" value="Sensor protein FixL"/>
    <property type="match status" value="1"/>
</dbReference>
<evidence type="ECO:0000259" key="8">
    <source>
        <dbReference type="PROSITE" id="PS50113"/>
    </source>
</evidence>
<dbReference type="InterPro" id="IPR052994">
    <property type="entry name" value="Tiny_macrocysts_regulators"/>
</dbReference>
<keyword evidence="10" id="KW-1185">Reference proteome</keyword>
<evidence type="ECO:0000259" key="7">
    <source>
        <dbReference type="PROSITE" id="PS50112"/>
    </source>
</evidence>
<evidence type="ECO:0000256" key="5">
    <source>
        <dbReference type="ARBA" id="ARBA00059827"/>
    </source>
</evidence>
<evidence type="ECO:0000256" key="3">
    <source>
        <dbReference type="ARBA" id="ARBA00022777"/>
    </source>
</evidence>
<keyword evidence="1" id="KW-0808">Transferase</keyword>
<dbReference type="AlphaFoldDB" id="A0A418XA48"/>
<dbReference type="PROSITE" id="PS50113">
    <property type="entry name" value="PAC"/>
    <property type="match status" value="1"/>
</dbReference>
<proteinExistence type="predicted"/>
<dbReference type="GO" id="GO:0006355">
    <property type="term" value="P:regulation of DNA-templated transcription"/>
    <property type="evidence" value="ECO:0007669"/>
    <property type="project" value="InterPro"/>
</dbReference>
<dbReference type="EMBL" id="QYUP01000176">
    <property type="protein sequence ID" value="RJG09379.1"/>
    <property type="molecule type" value="Genomic_DNA"/>
</dbReference>
<accession>A0A418XA48</accession>
<evidence type="ECO:0000313" key="10">
    <source>
        <dbReference type="Proteomes" id="UP000284006"/>
    </source>
</evidence>